<keyword evidence="1" id="KW-1133">Transmembrane helix</keyword>
<proteinExistence type="predicted"/>
<evidence type="ECO:0000256" key="1">
    <source>
        <dbReference type="SAM" id="Phobius"/>
    </source>
</evidence>
<dbReference type="Proteomes" id="UP000253303">
    <property type="component" value="Unassembled WGS sequence"/>
</dbReference>
<protein>
    <submittedName>
        <fullName evidence="2">Uncharacterized protein</fullName>
    </submittedName>
</protein>
<gene>
    <name evidence="2" type="ORF">DP939_21855</name>
</gene>
<comment type="caution">
    <text evidence="2">The sequence shown here is derived from an EMBL/GenBank/DDBJ whole genome shotgun (WGS) entry which is preliminary data.</text>
</comment>
<sequence>MNNGFKDRLLVELKAEVAERAARRRSPAPRWMPSRRLLAGAGVVGVAAATALVVPLVTGQEPPAYALTEGADGSINLKIHELRDADQVEKDLAGYGITADVTYLPLGKRCGNGRAKRLPGDDVEFTKEQIGSKDPVVQQQVRDLLDSTPSAKAIRPRDGITIYPQYIKPGQRVLIEAAENPGEVSVANPGVVWSFSGHLVEGPIAPCEVVDDPSAFEVGDATPPPGS</sequence>
<organism evidence="2 3">
    <name type="scientific">Spongiactinospora rosea</name>
    <dbReference type="NCBI Taxonomy" id="2248750"/>
    <lineage>
        <taxon>Bacteria</taxon>
        <taxon>Bacillati</taxon>
        <taxon>Actinomycetota</taxon>
        <taxon>Actinomycetes</taxon>
        <taxon>Streptosporangiales</taxon>
        <taxon>Streptosporangiaceae</taxon>
        <taxon>Spongiactinospora</taxon>
    </lineage>
</organism>
<dbReference type="EMBL" id="QMEY01000009">
    <property type="protein sequence ID" value="RBQ18020.1"/>
    <property type="molecule type" value="Genomic_DNA"/>
</dbReference>
<accession>A0A366LWS6</accession>
<name>A0A366LWS6_9ACTN</name>
<keyword evidence="3" id="KW-1185">Reference proteome</keyword>
<evidence type="ECO:0000313" key="3">
    <source>
        <dbReference type="Proteomes" id="UP000253303"/>
    </source>
</evidence>
<dbReference type="AlphaFoldDB" id="A0A366LWS6"/>
<keyword evidence="1" id="KW-0472">Membrane</keyword>
<reference evidence="2 3" key="1">
    <citation type="submission" date="2018-06" db="EMBL/GenBank/DDBJ databases">
        <title>Sphaerisporangium craniellae sp. nov., isolated from a marine sponge in the South China Sea.</title>
        <authorList>
            <person name="Li L."/>
        </authorList>
    </citation>
    <scope>NUCLEOTIDE SEQUENCE [LARGE SCALE GENOMIC DNA]</scope>
    <source>
        <strain evidence="2 3">LHW63015</strain>
    </source>
</reference>
<dbReference type="RefSeq" id="WP_113982620.1">
    <property type="nucleotide sequence ID" value="NZ_QMEY01000009.1"/>
</dbReference>
<feature type="transmembrane region" description="Helical" evidence="1">
    <location>
        <begin position="37"/>
        <end position="57"/>
    </location>
</feature>
<evidence type="ECO:0000313" key="2">
    <source>
        <dbReference type="EMBL" id="RBQ18020.1"/>
    </source>
</evidence>
<keyword evidence="1" id="KW-0812">Transmembrane</keyword>
<dbReference type="OrthoDB" id="3527508at2"/>